<feature type="region of interest" description="Disordered" evidence="1">
    <location>
        <begin position="159"/>
        <end position="198"/>
    </location>
</feature>
<dbReference type="InterPro" id="IPR036086">
    <property type="entry name" value="ParB/Sulfiredoxin_sf"/>
</dbReference>
<dbReference type="AlphaFoldDB" id="A0A3A9AGP4"/>
<evidence type="ECO:0000256" key="1">
    <source>
        <dbReference type="SAM" id="MobiDB-lite"/>
    </source>
</evidence>
<keyword evidence="3" id="KW-1185">Reference proteome</keyword>
<reference evidence="2 3" key="1">
    <citation type="submission" date="2018-09" db="EMBL/GenBank/DDBJ databases">
        <title>Murine metabolic-syndrome-specific gut microbial biobank.</title>
        <authorList>
            <person name="Liu C."/>
        </authorList>
    </citation>
    <scope>NUCLEOTIDE SEQUENCE [LARGE SCALE GENOMIC DNA]</scope>
    <source>
        <strain evidence="2 3">0.1xD8-82</strain>
    </source>
</reference>
<comment type="caution">
    <text evidence="2">The sequence shown here is derived from an EMBL/GenBank/DDBJ whole genome shotgun (WGS) entry which is preliminary data.</text>
</comment>
<dbReference type="CDD" id="cd16403">
    <property type="entry name" value="ParB_N_like_MT"/>
    <property type="match status" value="1"/>
</dbReference>
<accession>A0A3A9AGP4</accession>
<sequence length="211" mass="24304">MKVTKMKLVDLVKPKRNVRIHTEQQINEFCRSVEMFGQIRPIVIDENNVILAGSGLYDTLLAMGKDTADVFQYNNLTENQKKKLMIADNKIFNLGIENLETLNIFLEELQGDLDIPGFDQEILQQMVSEAEDVTQKLSEYGTLNEDEIQSIRETSEKRQQQMQRLETEREVQHLGQTPTEQIHQDPTAKDGEPNENKKVVICPNCGEKIWL</sequence>
<feature type="compositionally biased region" description="Basic and acidic residues" evidence="1">
    <location>
        <begin position="159"/>
        <end position="172"/>
    </location>
</feature>
<evidence type="ECO:0000313" key="3">
    <source>
        <dbReference type="Proteomes" id="UP000280696"/>
    </source>
</evidence>
<dbReference type="OrthoDB" id="9800801at2"/>
<organism evidence="2 3">
    <name type="scientific">Parablautia intestinalis</name>
    <dbReference type="NCBI Taxonomy" id="2320100"/>
    <lineage>
        <taxon>Bacteria</taxon>
        <taxon>Bacillati</taxon>
        <taxon>Bacillota</taxon>
        <taxon>Clostridia</taxon>
        <taxon>Lachnospirales</taxon>
        <taxon>Lachnospiraceae</taxon>
        <taxon>Parablautia</taxon>
    </lineage>
</organism>
<dbReference type="SUPFAM" id="SSF110849">
    <property type="entry name" value="ParB/Sulfiredoxin"/>
    <property type="match status" value="1"/>
</dbReference>
<feature type="compositionally biased region" description="Basic and acidic residues" evidence="1">
    <location>
        <begin position="182"/>
        <end position="198"/>
    </location>
</feature>
<evidence type="ECO:0000313" key="2">
    <source>
        <dbReference type="EMBL" id="RKI90448.1"/>
    </source>
</evidence>
<dbReference type="Proteomes" id="UP000280696">
    <property type="component" value="Unassembled WGS sequence"/>
</dbReference>
<protein>
    <recommendedName>
        <fullName evidence="4">ParB/Sulfiredoxin domain-containing protein</fullName>
    </recommendedName>
</protein>
<dbReference type="EMBL" id="RAYQ01000014">
    <property type="protein sequence ID" value="RKI90448.1"/>
    <property type="molecule type" value="Genomic_DNA"/>
</dbReference>
<proteinExistence type="predicted"/>
<evidence type="ECO:0008006" key="4">
    <source>
        <dbReference type="Google" id="ProtNLM"/>
    </source>
</evidence>
<name>A0A3A9AGP4_9FIRM</name>
<dbReference type="RefSeq" id="WP_120470644.1">
    <property type="nucleotide sequence ID" value="NZ_RAYQ01000014.1"/>
</dbReference>
<gene>
    <name evidence="2" type="ORF">D7V94_13530</name>
</gene>